<dbReference type="OrthoDB" id="342281at2759"/>
<sequence>MCKSGSFDTVTCEKFDFMVAISAGIAVNWGKVLFKIVMRMVKNPKKQSQGHTAQVSTLLASIVQANLGASVKLHPQKLLTSKSMQTNIKKDLEIKPAGESSKHTEDTASNTDGGESQATQTVEQGKDVSKTKKKITTEVETKKKKKSVPIPTVEAGSKNVPADPSSEQLNLDSRPHGGRKKQGATKRKQRVESSYSESTISLPLKILAKKKRTQRPRTQWESTIDKGDSQPCTIPKVPVGGAEVSGDKHIDDGLEWSERTDSDQDVQRGGDDQSKDNLEYDTQMDHRDWVDNVYRVEKEESTSQHGQVSGLNERAMVVMTKQTAPQRLTFVGQGIFSPVQIREIKCKKSVAEHVVNFKPTEPSVNHDYMCIRLLSKELREIVGLHRAQWILADLLIEDPETSIAGDDEQEVNRKLAQQDERIEEIVQTVENVDGKETNSEQEQLDPDEQHLDQGQEHQVHDDQDNVQKNFLTDEHQQQGSSNNPTQLADPSVNIAGIANTLGPDLTPEDNNADHQGPNPSPLQMVAFTEDSEEDTRLSFLNSSEYSHTSSQRMIISTPPDSLHANSKLEEVDKVVASIDFWMVYVEPKLTSVDSSTLSIDSKMHSRKSKRRSLNSHIEQLMDTQTFLKLYLGRHKNIIYDKVEKVARNVTSFQTTLETSIIRQLSGQQHQLTTDLNMIKFQLSELVENLKWVGYAKKGEGGQSRPADGSKRSGGEGPSGEQSSIRGRGPSPRGGRGPSPGIY</sequence>
<protein>
    <submittedName>
        <fullName evidence="2">Uncharacterized protein</fullName>
    </submittedName>
</protein>
<feature type="region of interest" description="Disordered" evidence="1">
    <location>
        <begin position="697"/>
        <end position="742"/>
    </location>
</feature>
<feature type="compositionally biased region" description="Basic residues" evidence="1">
    <location>
        <begin position="176"/>
        <end position="189"/>
    </location>
</feature>
<gene>
    <name evidence="2" type="ORF">F511_11247</name>
</gene>
<dbReference type="AlphaFoldDB" id="A0A2Z7C024"/>
<organism evidence="2 3">
    <name type="scientific">Dorcoceras hygrometricum</name>
    <dbReference type="NCBI Taxonomy" id="472368"/>
    <lineage>
        <taxon>Eukaryota</taxon>
        <taxon>Viridiplantae</taxon>
        <taxon>Streptophyta</taxon>
        <taxon>Embryophyta</taxon>
        <taxon>Tracheophyta</taxon>
        <taxon>Spermatophyta</taxon>
        <taxon>Magnoliopsida</taxon>
        <taxon>eudicotyledons</taxon>
        <taxon>Gunneridae</taxon>
        <taxon>Pentapetalae</taxon>
        <taxon>asterids</taxon>
        <taxon>lamiids</taxon>
        <taxon>Lamiales</taxon>
        <taxon>Gesneriaceae</taxon>
        <taxon>Didymocarpoideae</taxon>
        <taxon>Trichosporeae</taxon>
        <taxon>Loxocarpinae</taxon>
        <taxon>Dorcoceras</taxon>
    </lineage>
</organism>
<reference evidence="2 3" key="1">
    <citation type="journal article" date="2015" name="Proc. Natl. Acad. Sci. U.S.A.">
        <title>The resurrection genome of Boea hygrometrica: A blueprint for survival of dehydration.</title>
        <authorList>
            <person name="Xiao L."/>
            <person name="Yang G."/>
            <person name="Zhang L."/>
            <person name="Yang X."/>
            <person name="Zhao S."/>
            <person name="Ji Z."/>
            <person name="Zhou Q."/>
            <person name="Hu M."/>
            <person name="Wang Y."/>
            <person name="Chen M."/>
            <person name="Xu Y."/>
            <person name="Jin H."/>
            <person name="Xiao X."/>
            <person name="Hu G."/>
            <person name="Bao F."/>
            <person name="Hu Y."/>
            <person name="Wan P."/>
            <person name="Li L."/>
            <person name="Deng X."/>
            <person name="Kuang T."/>
            <person name="Xiang C."/>
            <person name="Zhu J.K."/>
            <person name="Oliver M.J."/>
            <person name="He Y."/>
        </authorList>
    </citation>
    <scope>NUCLEOTIDE SEQUENCE [LARGE SCALE GENOMIC DNA]</scope>
    <source>
        <strain evidence="3">cv. XS01</strain>
    </source>
</reference>
<evidence type="ECO:0000313" key="3">
    <source>
        <dbReference type="Proteomes" id="UP000250235"/>
    </source>
</evidence>
<feature type="region of interest" description="Disordered" evidence="1">
    <location>
        <begin position="210"/>
        <end position="279"/>
    </location>
</feature>
<feature type="compositionally biased region" description="Basic and acidic residues" evidence="1">
    <location>
        <begin position="124"/>
        <end position="141"/>
    </location>
</feature>
<feature type="compositionally biased region" description="Low complexity" evidence="1">
    <location>
        <begin position="718"/>
        <end position="730"/>
    </location>
</feature>
<evidence type="ECO:0000313" key="2">
    <source>
        <dbReference type="EMBL" id="KZV37625.1"/>
    </source>
</evidence>
<feature type="compositionally biased region" description="Gly residues" evidence="1">
    <location>
        <begin position="731"/>
        <end position="742"/>
    </location>
</feature>
<evidence type="ECO:0000256" key="1">
    <source>
        <dbReference type="SAM" id="MobiDB-lite"/>
    </source>
</evidence>
<feature type="compositionally biased region" description="Polar residues" evidence="1">
    <location>
        <begin position="107"/>
        <end position="123"/>
    </location>
</feature>
<name>A0A2Z7C024_9LAMI</name>
<feature type="region of interest" description="Disordered" evidence="1">
    <location>
        <begin position="497"/>
        <end position="517"/>
    </location>
</feature>
<feature type="compositionally biased region" description="Basic and acidic residues" evidence="1">
    <location>
        <begin position="447"/>
        <end position="461"/>
    </location>
</feature>
<feature type="compositionally biased region" description="Basic and acidic residues" evidence="1">
    <location>
        <begin position="245"/>
        <end position="279"/>
    </location>
</feature>
<dbReference type="EMBL" id="KV002551">
    <property type="protein sequence ID" value="KZV37625.1"/>
    <property type="molecule type" value="Genomic_DNA"/>
</dbReference>
<accession>A0A2Z7C024</accession>
<feature type="region of interest" description="Disordered" evidence="1">
    <location>
        <begin position="430"/>
        <end position="461"/>
    </location>
</feature>
<proteinExistence type="predicted"/>
<keyword evidence="3" id="KW-1185">Reference proteome</keyword>
<feature type="compositionally biased region" description="Basic and acidic residues" evidence="1">
    <location>
        <begin position="92"/>
        <end position="106"/>
    </location>
</feature>
<dbReference type="Proteomes" id="UP000250235">
    <property type="component" value="Unassembled WGS sequence"/>
</dbReference>
<feature type="region of interest" description="Disordered" evidence="1">
    <location>
        <begin position="92"/>
        <end position="198"/>
    </location>
</feature>